<sequence>MPHLSRSIIGSDIECVNQLRMDKRTFELLCGLLRINGGLKADGTVSIEEQLCMFLHILAHHVKSRTIHSRFLRSRETISRYFNLVLNAILQ</sequence>
<dbReference type="Pfam" id="PF26138">
    <property type="entry name" value="DUF8040"/>
    <property type="match status" value="1"/>
</dbReference>
<reference evidence="2 3" key="1">
    <citation type="submission" date="2014-04" db="EMBL/GenBank/DDBJ databases">
        <authorList>
            <consortium name="International Citrus Genome Consortium"/>
            <person name="Gmitter F."/>
            <person name="Chen C."/>
            <person name="Farmerie W."/>
            <person name="Harkins T."/>
            <person name="Desany B."/>
            <person name="Mohiuddin M."/>
            <person name="Kodira C."/>
            <person name="Borodovsky M."/>
            <person name="Lomsadze A."/>
            <person name="Burns P."/>
            <person name="Jenkins J."/>
            <person name="Prochnik S."/>
            <person name="Shu S."/>
            <person name="Chapman J."/>
            <person name="Pitluck S."/>
            <person name="Schmutz J."/>
            <person name="Rokhsar D."/>
        </authorList>
    </citation>
    <scope>NUCLEOTIDE SEQUENCE</scope>
</reference>
<evidence type="ECO:0000313" key="2">
    <source>
        <dbReference type="EMBL" id="KDO38031.1"/>
    </source>
</evidence>
<keyword evidence="3" id="KW-1185">Reference proteome</keyword>
<gene>
    <name evidence="2" type="ORF">CISIN_1g036324mg</name>
</gene>
<proteinExistence type="predicted"/>
<feature type="domain" description="DUF8040" evidence="1">
    <location>
        <begin position="9"/>
        <end position="90"/>
    </location>
</feature>
<dbReference type="SMR" id="A0A067DHC9"/>
<evidence type="ECO:0000259" key="1">
    <source>
        <dbReference type="Pfam" id="PF26138"/>
    </source>
</evidence>
<organism evidence="2 3">
    <name type="scientific">Citrus sinensis</name>
    <name type="common">Sweet orange</name>
    <name type="synonym">Citrus aurantium var. sinensis</name>
    <dbReference type="NCBI Taxonomy" id="2711"/>
    <lineage>
        <taxon>Eukaryota</taxon>
        <taxon>Viridiplantae</taxon>
        <taxon>Streptophyta</taxon>
        <taxon>Embryophyta</taxon>
        <taxon>Tracheophyta</taxon>
        <taxon>Spermatophyta</taxon>
        <taxon>Magnoliopsida</taxon>
        <taxon>eudicotyledons</taxon>
        <taxon>Gunneridae</taxon>
        <taxon>Pentapetalae</taxon>
        <taxon>rosids</taxon>
        <taxon>malvids</taxon>
        <taxon>Sapindales</taxon>
        <taxon>Rutaceae</taxon>
        <taxon>Aurantioideae</taxon>
        <taxon>Citrus</taxon>
    </lineage>
</organism>
<accession>A0A067DHC9</accession>
<dbReference type="InterPro" id="IPR045249">
    <property type="entry name" value="HARBI1-like"/>
</dbReference>
<protein>
    <recommendedName>
        <fullName evidence="1">DUF8040 domain-containing protein</fullName>
    </recommendedName>
</protein>
<dbReference type="PANTHER" id="PTHR22930">
    <property type="match status" value="1"/>
</dbReference>
<dbReference type="AlphaFoldDB" id="A0A067DHC9"/>
<name>A0A067DHC9_CITSI</name>
<dbReference type="PANTHER" id="PTHR22930:SF281">
    <property type="entry name" value="NUCLEASE"/>
    <property type="match status" value="1"/>
</dbReference>
<dbReference type="InterPro" id="IPR058353">
    <property type="entry name" value="DUF8040"/>
</dbReference>
<dbReference type="STRING" id="2711.A0A067DHC9"/>
<dbReference type="Proteomes" id="UP000027120">
    <property type="component" value="Unassembled WGS sequence"/>
</dbReference>
<evidence type="ECO:0000313" key="3">
    <source>
        <dbReference type="Proteomes" id="UP000027120"/>
    </source>
</evidence>
<dbReference type="EMBL" id="KK788955">
    <property type="protein sequence ID" value="KDO38031.1"/>
    <property type="molecule type" value="Genomic_DNA"/>
</dbReference>